<evidence type="ECO:0000313" key="2">
    <source>
        <dbReference type="EMBL" id="QIH24098.1"/>
    </source>
</evidence>
<name>A0A6G7B9L0_9LACO</name>
<dbReference type="GO" id="GO:0003677">
    <property type="term" value="F:DNA binding"/>
    <property type="evidence" value="ECO:0007669"/>
    <property type="project" value="InterPro"/>
</dbReference>
<organism evidence="2 3">
    <name type="scientific">Lactobacillus iners</name>
    <dbReference type="NCBI Taxonomy" id="147802"/>
    <lineage>
        <taxon>Bacteria</taxon>
        <taxon>Bacillati</taxon>
        <taxon>Bacillota</taxon>
        <taxon>Bacilli</taxon>
        <taxon>Lactobacillales</taxon>
        <taxon>Lactobacillaceae</taxon>
        <taxon>Lactobacillus</taxon>
    </lineage>
</organism>
<feature type="domain" description="HTH cro/C1-type" evidence="1">
    <location>
        <begin position="7"/>
        <end position="63"/>
    </location>
</feature>
<protein>
    <submittedName>
        <fullName evidence="2">Helix-turn-helix domain-containing protein</fullName>
    </submittedName>
</protein>
<dbReference type="InterPro" id="IPR053163">
    <property type="entry name" value="HTH-type_regulator_Rgg"/>
</dbReference>
<dbReference type="InterPro" id="IPR010057">
    <property type="entry name" value="Transcription_activator_Rgg_C"/>
</dbReference>
<dbReference type="Proteomes" id="UP000501676">
    <property type="component" value="Chromosome"/>
</dbReference>
<proteinExistence type="predicted"/>
<accession>A0A6G7B9L0</accession>
<dbReference type="InterPro" id="IPR001387">
    <property type="entry name" value="Cro/C1-type_HTH"/>
</dbReference>
<dbReference type="Pfam" id="PF21259">
    <property type="entry name" value="Rgg_C"/>
    <property type="match status" value="1"/>
</dbReference>
<dbReference type="Gene3D" id="1.25.40.400">
    <property type="match status" value="1"/>
</dbReference>
<dbReference type="SUPFAM" id="SSF47413">
    <property type="entry name" value="lambda repressor-like DNA-binding domains"/>
    <property type="match status" value="1"/>
</dbReference>
<gene>
    <name evidence="2" type="ORF">G6Z83_05325</name>
</gene>
<evidence type="ECO:0000313" key="3">
    <source>
        <dbReference type="Proteomes" id="UP000501676"/>
    </source>
</evidence>
<evidence type="ECO:0000259" key="1">
    <source>
        <dbReference type="PROSITE" id="PS50943"/>
    </source>
</evidence>
<sequence>MTIGELLKKYRVSQGKKQAEFTKRGLIVSQSYYSKVEKNINRITADSLIELLNYNNIPLWKFFSQLNSTDELKYQQIKDFNNTMVEAYYENNIEEVKHLKPLLEASNLSIKDKEEEQLIIDAWIEAMKPSSEAPNLKLRNKIKEKIFNIYDFNDTNVALFCDFMQFYELDSNILISKKIIERYINTKNTKMQVVLLAIITNILNFALNDNKYQSIDYFMENGEKIKNKPELLFYKSAFCFFENIIFYRRTNDIKYYEKCIKIKDFLVGVGITEYGKLLNKFLVKYK</sequence>
<dbReference type="EMBL" id="CP049228">
    <property type="protein sequence ID" value="QIH24098.1"/>
    <property type="molecule type" value="Genomic_DNA"/>
</dbReference>
<dbReference type="Pfam" id="PF01381">
    <property type="entry name" value="HTH_3"/>
    <property type="match status" value="1"/>
</dbReference>
<dbReference type="PROSITE" id="PS50943">
    <property type="entry name" value="HTH_CROC1"/>
    <property type="match status" value="1"/>
</dbReference>
<reference evidence="2 3" key="1">
    <citation type="submission" date="2020-02" db="EMBL/GenBank/DDBJ databases">
        <title>Complete genome sequences of six Lactobacillus iners strains isolated from the human vagina.</title>
        <authorList>
            <person name="France M.T."/>
            <person name="Rutt L."/>
            <person name="Narina S."/>
            <person name="Arbaugh S."/>
            <person name="Humphrys M.S."/>
            <person name="Ma B."/>
            <person name="Hayward M.R."/>
            <person name="Relman D."/>
            <person name="Kwon D.S."/>
            <person name="Ravel J."/>
        </authorList>
    </citation>
    <scope>NUCLEOTIDE SEQUENCE [LARGE SCALE GENOMIC DNA]</scope>
    <source>
        <strain evidence="2 3">C0210C1</strain>
    </source>
</reference>
<dbReference type="RefSeq" id="WP_164824056.1">
    <property type="nucleotide sequence ID" value="NZ_CP049228.1"/>
</dbReference>
<dbReference type="NCBIfam" id="TIGR01716">
    <property type="entry name" value="RGG_Cterm"/>
    <property type="match status" value="1"/>
</dbReference>
<dbReference type="CDD" id="cd00093">
    <property type="entry name" value="HTH_XRE"/>
    <property type="match status" value="1"/>
</dbReference>
<dbReference type="Gene3D" id="1.10.260.40">
    <property type="entry name" value="lambda repressor-like DNA-binding domains"/>
    <property type="match status" value="1"/>
</dbReference>
<dbReference type="InterPro" id="IPR010982">
    <property type="entry name" value="Lambda_DNA-bd_dom_sf"/>
</dbReference>
<dbReference type="PANTHER" id="PTHR37038">
    <property type="entry name" value="TRANSCRIPTIONAL REGULATOR-RELATED"/>
    <property type="match status" value="1"/>
</dbReference>
<dbReference type="AlphaFoldDB" id="A0A6G7B9L0"/>